<evidence type="ECO:0000313" key="2">
    <source>
        <dbReference type="Proteomes" id="UP000245647"/>
    </source>
</evidence>
<comment type="caution">
    <text evidence="1">The sequence shown here is derived from an EMBL/GenBank/DDBJ whole genome shotgun (WGS) entry which is preliminary data.</text>
</comment>
<protein>
    <submittedName>
        <fullName evidence="1">Uncharacterized protein</fullName>
    </submittedName>
</protein>
<gene>
    <name evidence="1" type="ORF">DDR33_17930</name>
</gene>
<name>A0A2U2PCP4_9SPHI</name>
<dbReference type="AlphaFoldDB" id="A0A2U2PCP4"/>
<proteinExistence type="predicted"/>
<evidence type="ECO:0000313" key="1">
    <source>
        <dbReference type="EMBL" id="PWG79171.1"/>
    </source>
</evidence>
<organism evidence="1 2">
    <name type="scientific">Pararcticibacter amylolyticus</name>
    <dbReference type="NCBI Taxonomy" id="2173175"/>
    <lineage>
        <taxon>Bacteria</taxon>
        <taxon>Pseudomonadati</taxon>
        <taxon>Bacteroidota</taxon>
        <taxon>Sphingobacteriia</taxon>
        <taxon>Sphingobacteriales</taxon>
        <taxon>Sphingobacteriaceae</taxon>
        <taxon>Pararcticibacter</taxon>
    </lineage>
</organism>
<sequence length="84" mass="9580">MNDIPEKSLLFVGIDMLKNPQTAAYRSFFIKISACNFPETLLRNAVRKLAINAQPIQKTNPLWISKIQYCNLQALIMPFIQLLG</sequence>
<dbReference type="Proteomes" id="UP000245647">
    <property type="component" value="Unassembled WGS sequence"/>
</dbReference>
<dbReference type="EMBL" id="QEAS01000016">
    <property type="protein sequence ID" value="PWG79171.1"/>
    <property type="molecule type" value="Genomic_DNA"/>
</dbReference>
<accession>A0A2U2PCP4</accession>
<keyword evidence="2" id="KW-1185">Reference proteome</keyword>
<dbReference type="RefSeq" id="WP_109417187.1">
    <property type="nucleotide sequence ID" value="NZ_QEAS01000016.1"/>
</dbReference>
<reference evidence="1 2" key="1">
    <citation type="submission" date="2018-04" db="EMBL/GenBank/DDBJ databases">
        <title>Pedobacter chongqingensis sp. nov., isolated from a rottenly hemp rope.</title>
        <authorList>
            <person name="Cai Y."/>
        </authorList>
    </citation>
    <scope>NUCLEOTIDE SEQUENCE [LARGE SCALE GENOMIC DNA]</scope>
    <source>
        <strain evidence="1 2">FJ4-8</strain>
    </source>
</reference>